<gene>
    <name evidence="2" type="ORF">AMJ74_01490</name>
</gene>
<evidence type="ECO:0000313" key="3">
    <source>
        <dbReference type="Proteomes" id="UP000050975"/>
    </source>
</evidence>
<keyword evidence="1" id="KW-0732">Signal</keyword>
<dbReference type="EMBL" id="LJVE01000014">
    <property type="protein sequence ID" value="KPL15460.1"/>
    <property type="molecule type" value="Genomic_DNA"/>
</dbReference>
<sequence>MKKFMVAALALLLALTAFAHECEECDNPGKPHYHAMFFENNRGGLTIITDKNKNCGGFQMMDGYAFSAENEYVEFCWIPRGDAVLVKFPDMEPGVWPFEAFKPLYEEPDISHLKK</sequence>
<evidence type="ECO:0000313" key="2">
    <source>
        <dbReference type="EMBL" id="KPL15460.1"/>
    </source>
</evidence>
<dbReference type="Proteomes" id="UP000050975">
    <property type="component" value="Unassembled WGS sequence"/>
</dbReference>
<proteinExistence type="predicted"/>
<accession>A0A0S8K0C3</accession>
<protein>
    <submittedName>
        <fullName evidence="2">Uncharacterized protein</fullName>
    </submittedName>
</protein>
<feature type="chain" id="PRO_5006649381" evidence="1">
    <location>
        <begin position="20"/>
        <end position="115"/>
    </location>
</feature>
<reference evidence="2 3" key="1">
    <citation type="journal article" date="2015" name="Microbiome">
        <title>Genomic resolution of linkages in carbon, nitrogen, and sulfur cycling among widespread estuary sediment bacteria.</title>
        <authorList>
            <person name="Baker B.J."/>
            <person name="Lazar C.S."/>
            <person name="Teske A.P."/>
            <person name="Dick G.J."/>
        </authorList>
    </citation>
    <scope>NUCLEOTIDE SEQUENCE [LARGE SCALE GENOMIC DNA]</scope>
    <source>
        <strain evidence="2">SM1_77</strain>
    </source>
</reference>
<feature type="signal peptide" evidence="1">
    <location>
        <begin position="1"/>
        <end position="19"/>
    </location>
</feature>
<organism evidence="2 3">
    <name type="scientific">candidate division WOR_3 bacterium SM1_77</name>
    <dbReference type="NCBI Taxonomy" id="1703778"/>
    <lineage>
        <taxon>Bacteria</taxon>
        <taxon>Bacteria division WOR-3</taxon>
    </lineage>
</organism>
<name>A0A0S8K0C3_UNCW3</name>
<dbReference type="AlphaFoldDB" id="A0A0S8K0C3"/>
<evidence type="ECO:0000256" key="1">
    <source>
        <dbReference type="SAM" id="SignalP"/>
    </source>
</evidence>
<comment type="caution">
    <text evidence="2">The sequence shown here is derived from an EMBL/GenBank/DDBJ whole genome shotgun (WGS) entry which is preliminary data.</text>
</comment>